<dbReference type="InterPro" id="IPR004154">
    <property type="entry name" value="Anticodon-bd"/>
</dbReference>
<evidence type="ECO:0000313" key="8">
    <source>
        <dbReference type="EMBL" id="OGC55461.1"/>
    </source>
</evidence>
<feature type="binding site" evidence="6">
    <location>
        <position position="266"/>
    </location>
    <ligand>
        <name>L-histidine</name>
        <dbReference type="ChEBI" id="CHEBI:57595"/>
    </ligand>
</feature>
<dbReference type="AlphaFoldDB" id="A0A1F4VDY6"/>
<dbReference type="InterPro" id="IPR036621">
    <property type="entry name" value="Anticodon-bd_dom_sf"/>
</dbReference>
<dbReference type="PIRSF" id="PIRSF001549">
    <property type="entry name" value="His-tRNA_synth"/>
    <property type="match status" value="1"/>
</dbReference>
<dbReference type="Proteomes" id="UP000176504">
    <property type="component" value="Unassembled WGS sequence"/>
</dbReference>
<reference evidence="8 9" key="1">
    <citation type="journal article" date="2016" name="Nat. Commun.">
        <title>Thousands of microbial genomes shed light on interconnected biogeochemical processes in an aquifer system.</title>
        <authorList>
            <person name="Anantharaman K."/>
            <person name="Brown C.T."/>
            <person name="Hug L.A."/>
            <person name="Sharon I."/>
            <person name="Castelle C.J."/>
            <person name="Probst A.J."/>
            <person name="Thomas B.C."/>
            <person name="Singh A."/>
            <person name="Wilkins M.J."/>
            <person name="Karaoz U."/>
            <person name="Brodie E.L."/>
            <person name="Williams K.H."/>
            <person name="Hubbard S.S."/>
            <person name="Banfield J.F."/>
        </authorList>
    </citation>
    <scope>NUCLEOTIDE SEQUENCE [LARGE SCALE GENOMIC DNA]</scope>
</reference>
<comment type="subcellular location">
    <subcellularLocation>
        <location evidence="5">Cytoplasm</location>
    </subcellularLocation>
</comment>
<dbReference type="Gene3D" id="3.40.50.800">
    <property type="entry name" value="Anticodon-binding domain"/>
    <property type="match status" value="1"/>
</dbReference>
<dbReference type="GO" id="GO:0004821">
    <property type="term" value="F:histidine-tRNA ligase activity"/>
    <property type="evidence" value="ECO:0007669"/>
    <property type="project" value="UniProtKB-UniRule"/>
</dbReference>
<dbReference type="EMBL" id="MEVI01000002">
    <property type="protein sequence ID" value="OGC55461.1"/>
    <property type="molecule type" value="Genomic_DNA"/>
</dbReference>
<feature type="binding site" evidence="6">
    <location>
        <position position="125"/>
    </location>
    <ligand>
        <name>L-histidine</name>
        <dbReference type="ChEBI" id="CHEBI:57595"/>
    </ligand>
</feature>
<evidence type="ECO:0000259" key="7">
    <source>
        <dbReference type="PROSITE" id="PS50862"/>
    </source>
</evidence>
<evidence type="ECO:0000256" key="1">
    <source>
        <dbReference type="ARBA" id="ARBA00008226"/>
    </source>
</evidence>
<dbReference type="Pfam" id="PF13393">
    <property type="entry name" value="tRNA-synt_His"/>
    <property type="match status" value="1"/>
</dbReference>
<dbReference type="GO" id="GO:0006427">
    <property type="term" value="P:histidyl-tRNA aminoacylation"/>
    <property type="evidence" value="ECO:0007669"/>
    <property type="project" value="UniProtKB-UniRule"/>
</dbReference>
<dbReference type="SUPFAM" id="SSF52954">
    <property type="entry name" value="Class II aaRS ABD-related"/>
    <property type="match status" value="1"/>
</dbReference>
<dbReference type="GO" id="GO:0005737">
    <property type="term" value="C:cytoplasm"/>
    <property type="evidence" value="ECO:0007669"/>
    <property type="project" value="UniProtKB-SubCell"/>
</dbReference>
<feature type="domain" description="Aminoacyl-transfer RNA synthetases class-II family profile" evidence="7">
    <location>
        <begin position="1"/>
        <end position="281"/>
    </location>
</feature>
<dbReference type="PANTHER" id="PTHR43707:SF1">
    <property type="entry name" value="HISTIDINE--TRNA LIGASE, MITOCHONDRIAL-RELATED"/>
    <property type="match status" value="1"/>
</dbReference>
<comment type="similarity">
    <text evidence="1 5">Belongs to the class-II aminoacyl-tRNA synthetase family.</text>
</comment>
<dbReference type="SUPFAM" id="SSF55681">
    <property type="entry name" value="Class II aaRS and biotin synthetases"/>
    <property type="match status" value="1"/>
</dbReference>
<dbReference type="HAMAP" id="MF_00127">
    <property type="entry name" value="His_tRNA_synth"/>
    <property type="match status" value="1"/>
</dbReference>
<dbReference type="InterPro" id="IPR004516">
    <property type="entry name" value="HisRS/HisZ"/>
</dbReference>
<accession>A0A1F4VDY6</accession>
<evidence type="ECO:0000256" key="2">
    <source>
        <dbReference type="ARBA" id="ARBA00022741"/>
    </source>
</evidence>
<sequence length="429" mass="49427">MLSTQPYKGVRDFFPDDIKVRNYIFDTWRKVCLSFGYEEYDGPFLEPFELFSAKTGDEIVNNQLYSFEDKSGRKVAIRPEMTPTVSRMAAEKIRMQTPLPLKWFSIADFYRYEKPQKGRGREFYQLNVDIFGEESVNAELEILLLNKGIMEKFGATDKMYEVRFNNRFLMNYLYERIASLTVPEIKAVQKAVDKKAKISNSEFESLLEKDIDKSKIKKVHEVLNLTISDIKKLKDLPDKASNLLKLMEMAQKVGIKNIIYDPALVRGLDYYDGNVFEQYDLTKGNNRSMFGGGRYDGLISLFIDKKVPAVGFAPGDITLMEFLKSWNLLPETGSLVNLLVTVFPGNKACLEKSLEVSEKLREYINVETYLNPDMELTKQLKYADRKSIPFVLIIGPDELAKELLLIKNLKTEEQSKMKSLQDVVKLIKS</sequence>
<comment type="caution">
    <text evidence="8">The sequence shown here is derived from an EMBL/GenBank/DDBJ whole genome shotgun (WGS) entry which is preliminary data.</text>
</comment>
<dbReference type="Gene3D" id="3.30.930.10">
    <property type="entry name" value="Bira Bifunctional Protein, Domain 2"/>
    <property type="match status" value="1"/>
</dbReference>
<dbReference type="PROSITE" id="PS50862">
    <property type="entry name" value="AA_TRNA_LIGASE_II"/>
    <property type="match status" value="1"/>
</dbReference>
<organism evidence="8 9">
    <name type="scientific">candidate division WWE3 bacterium RIFCSPLOWO2_01_FULL_41_18</name>
    <dbReference type="NCBI Taxonomy" id="1802625"/>
    <lineage>
        <taxon>Bacteria</taxon>
        <taxon>Katanobacteria</taxon>
    </lineage>
</organism>
<comment type="catalytic activity">
    <reaction evidence="4 5">
        <text>tRNA(His) + L-histidine + ATP = L-histidyl-tRNA(His) + AMP + diphosphate + H(+)</text>
        <dbReference type="Rhea" id="RHEA:17313"/>
        <dbReference type="Rhea" id="RHEA-COMP:9665"/>
        <dbReference type="Rhea" id="RHEA-COMP:9689"/>
        <dbReference type="ChEBI" id="CHEBI:15378"/>
        <dbReference type="ChEBI" id="CHEBI:30616"/>
        <dbReference type="ChEBI" id="CHEBI:33019"/>
        <dbReference type="ChEBI" id="CHEBI:57595"/>
        <dbReference type="ChEBI" id="CHEBI:78442"/>
        <dbReference type="ChEBI" id="CHEBI:78527"/>
        <dbReference type="ChEBI" id="CHEBI:456215"/>
        <dbReference type="EC" id="6.1.1.21"/>
    </reaction>
</comment>
<name>A0A1F4VDY6_UNCKA</name>
<dbReference type="PANTHER" id="PTHR43707">
    <property type="entry name" value="HISTIDYL-TRNA SYNTHETASE"/>
    <property type="match status" value="1"/>
</dbReference>
<feature type="binding site" evidence="6">
    <location>
        <position position="129"/>
    </location>
    <ligand>
        <name>L-histidine</name>
        <dbReference type="ChEBI" id="CHEBI:57595"/>
    </ligand>
</feature>
<feature type="binding site" evidence="6">
    <location>
        <position position="111"/>
    </location>
    <ligand>
        <name>L-histidine</name>
        <dbReference type="ChEBI" id="CHEBI:57595"/>
    </ligand>
</feature>
<evidence type="ECO:0000256" key="3">
    <source>
        <dbReference type="ARBA" id="ARBA00023146"/>
    </source>
</evidence>
<dbReference type="Pfam" id="PF03129">
    <property type="entry name" value="HGTP_anticodon"/>
    <property type="match status" value="1"/>
</dbReference>
<keyword evidence="3 5" id="KW-0030">Aminoacyl-tRNA synthetase</keyword>
<dbReference type="GO" id="GO:0005524">
    <property type="term" value="F:ATP binding"/>
    <property type="evidence" value="ECO:0007669"/>
    <property type="project" value="UniProtKB-UniRule"/>
</dbReference>
<evidence type="ECO:0000256" key="4">
    <source>
        <dbReference type="ARBA" id="ARBA00047639"/>
    </source>
</evidence>
<dbReference type="InterPro" id="IPR045864">
    <property type="entry name" value="aa-tRNA-synth_II/BPL/LPL"/>
</dbReference>
<gene>
    <name evidence="5" type="primary">hisS</name>
    <name evidence="8" type="ORF">A3A78_00695</name>
</gene>
<dbReference type="NCBIfam" id="TIGR00442">
    <property type="entry name" value="hisS"/>
    <property type="match status" value="1"/>
</dbReference>
<protein>
    <recommendedName>
        <fullName evidence="5">Histidine--tRNA ligase</fullName>
        <ecNumber evidence="5">6.1.1.21</ecNumber>
    </recommendedName>
    <alternativeName>
        <fullName evidence="5">Histidyl-tRNA synthetase</fullName>
        <shortName evidence="5">HisRS</shortName>
    </alternativeName>
</protein>
<feature type="binding site" evidence="6">
    <location>
        <begin position="80"/>
        <end position="82"/>
    </location>
    <ligand>
        <name>L-histidine</name>
        <dbReference type="ChEBI" id="CHEBI:57595"/>
    </ligand>
</feature>
<feature type="binding site" evidence="6">
    <location>
        <begin position="270"/>
        <end position="271"/>
    </location>
    <ligand>
        <name>L-histidine</name>
        <dbReference type="ChEBI" id="CHEBI:57595"/>
    </ligand>
</feature>
<keyword evidence="5" id="KW-0963">Cytoplasm</keyword>
<dbReference type="EC" id="6.1.1.21" evidence="5"/>
<dbReference type="InterPro" id="IPR006195">
    <property type="entry name" value="aa-tRNA-synth_II"/>
</dbReference>
<evidence type="ECO:0000256" key="5">
    <source>
        <dbReference type="HAMAP-Rule" id="MF_00127"/>
    </source>
</evidence>
<evidence type="ECO:0000256" key="6">
    <source>
        <dbReference type="PIRSR" id="PIRSR001549-1"/>
    </source>
</evidence>
<dbReference type="CDD" id="cd00773">
    <property type="entry name" value="HisRS-like_core"/>
    <property type="match status" value="1"/>
</dbReference>
<comment type="subunit">
    <text evidence="5">Homodimer.</text>
</comment>
<keyword evidence="5" id="KW-0067">ATP-binding</keyword>
<dbReference type="InterPro" id="IPR041715">
    <property type="entry name" value="HisRS-like_core"/>
</dbReference>
<proteinExistence type="inferred from homology"/>
<keyword evidence="2 5" id="KW-0547">Nucleotide-binding</keyword>
<evidence type="ECO:0000313" key="9">
    <source>
        <dbReference type="Proteomes" id="UP000176504"/>
    </source>
</evidence>
<keyword evidence="5" id="KW-0648">Protein biosynthesis</keyword>
<dbReference type="InterPro" id="IPR015807">
    <property type="entry name" value="His-tRNA-ligase"/>
</dbReference>
<keyword evidence="5 8" id="KW-0436">Ligase</keyword>